<dbReference type="RefSeq" id="XP_022142402.1">
    <property type="nucleotide sequence ID" value="XM_022286710.1"/>
</dbReference>
<evidence type="ECO:0000313" key="6">
    <source>
        <dbReference type="RefSeq" id="XP_022142402.1"/>
    </source>
</evidence>
<keyword evidence="3" id="KW-0732">Signal</keyword>
<dbReference type="KEGG" id="mcha:111012543"/>
<feature type="chain" id="PRO_5026710990" evidence="3">
    <location>
        <begin position="27"/>
        <end position="127"/>
    </location>
</feature>
<evidence type="ECO:0000313" key="5">
    <source>
        <dbReference type="Proteomes" id="UP000504603"/>
    </source>
</evidence>
<organism evidence="5 6">
    <name type="scientific">Momordica charantia</name>
    <name type="common">Bitter gourd</name>
    <name type="synonym">Balsam pear</name>
    <dbReference type="NCBI Taxonomy" id="3673"/>
    <lineage>
        <taxon>Eukaryota</taxon>
        <taxon>Viridiplantae</taxon>
        <taxon>Streptophyta</taxon>
        <taxon>Embryophyta</taxon>
        <taxon>Tracheophyta</taxon>
        <taxon>Spermatophyta</taxon>
        <taxon>Magnoliopsida</taxon>
        <taxon>eudicotyledons</taxon>
        <taxon>Gunneridae</taxon>
        <taxon>Pentapetalae</taxon>
        <taxon>rosids</taxon>
        <taxon>fabids</taxon>
        <taxon>Cucurbitales</taxon>
        <taxon>Cucurbitaceae</taxon>
        <taxon>Momordiceae</taxon>
        <taxon>Momordica</taxon>
    </lineage>
</organism>
<keyword evidence="2" id="KW-0789">Thiol protease inhibitor</keyword>
<accession>A0A6J1CMN4</accession>
<dbReference type="GeneID" id="111012543"/>
<name>A0A6J1CMN4_MOMCH</name>
<sequence length="127" mass="13655">MKSTLPMKSRSAPLLLLLLLPAMVAAVAVAARKGPLVGGWTPITDVKDPHVQEIGKFAVAAYNTQSKGAIKFDRVESGETQVVSGTNYRLVVVAKDGGGSTAKYQAIVWEKPWENFKKLTSFKPVAN</sequence>
<evidence type="ECO:0000259" key="4">
    <source>
        <dbReference type="SMART" id="SM00043"/>
    </source>
</evidence>
<dbReference type="SMART" id="SM00043">
    <property type="entry name" value="CY"/>
    <property type="match status" value="1"/>
</dbReference>
<dbReference type="Gene3D" id="3.10.450.10">
    <property type="match status" value="1"/>
</dbReference>
<dbReference type="PROSITE" id="PS00287">
    <property type="entry name" value="CYSTATIN"/>
    <property type="match status" value="1"/>
</dbReference>
<feature type="signal peptide" evidence="3">
    <location>
        <begin position="1"/>
        <end position="26"/>
    </location>
</feature>
<evidence type="ECO:0000256" key="1">
    <source>
        <dbReference type="ARBA" id="ARBA00022690"/>
    </source>
</evidence>
<dbReference type="InterPro" id="IPR046350">
    <property type="entry name" value="Cystatin_sf"/>
</dbReference>
<dbReference type="GO" id="GO:0004869">
    <property type="term" value="F:cysteine-type endopeptidase inhibitor activity"/>
    <property type="evidence" value="ECO:0007669"/>
    <property type="project" value="UniProtKB-KW"/>
</dbReference>
<dbReference type="AlphaFoldDB" id="A0A6J1CMN4"/>
<protein>
    <submittedName>
        <fullName evidence="6">Cysteine proteinase inhibitor 5-like</fullName>
    </submittedName>
</protein>
<feature type="domain" description="Cystatin" evidence="4">
    <location>
        <begin position="35"/>
        <end position="125"/>
    </location>
</feature>
<dbReference type="OrthoDB" id="2016588at2759"/>
<dbReference type="Pfam" id="PF16845">
    <property type="entry name" value="SQAPI"/>
    <property type="match status" value="1"/>
</dbReference>
<dbReference type="Proteomes" id="UP000504603">
    <property type="component" value="Unplaced"/>
</dbReference>
<proteinExistence type="predicted"/>
<dbReference type="InterPro" id="IPR018073">
    <property type="entry name" value="Prot_inh_cystat_CS"/>
</dbReference>
<evidence type="ECO:0000256" key="3">
    <source>
        <dbReference type="SAM" id="SignalP"/>
    </source>
</evidence>
<dbReference type="PANTHER" id="PTHR47364">
    <property type="entry name" value="CYSTEINE PROTEINASE INHIBITOR 5"/>
    <property type="match status" value="1"/>
</dbReference>
<dbReference type="InterPro" id="IPR000010">
    <property type="entry name" value="Cystatin_dom"/>
</dbReference>
<keyword evidence="1" id="KW-0646">Protease inhibitor</keyword>
<dbReference type="CDD" id="cd00042">
    <property type="entry name" value="CY"/>
    <property type="match status" value="1"/>
</dbReference>
<gene>
    <name evidence="6" type="primary">LOC111012543</name>
</gene>
<dbReference type="PANTHER" id="PTHR47364:SF2">
    <property type="entry name" value="CYSTEINE PROTEINASE INHIBITOR 5"/>
    <property type="match status" value="1"/>
</dbReference>
<keyword evidence="5" id="KW-1185">Reference proteome</keyword>
<dbReference type="SUPFAM" id="SSF54403">
    <property type="entry name" value="Cystatin/monellin"/>
    <property type="match status" value="1"/>
</dbReference>
<evidence type="ECO:0000256" key="2">
    <source>
        <dbReference type="ARBA" id="ARBA00022704"/>
    </source>
</evidence>
<reference evidence="6" key="1">
    <citation type="submission" date="2025-08" db="UniProtKB">
        <authorList>
            <consortium name="RefSeq"/>
        </authorList>
    </citation>
    <scope>IDENTIFICATION</scope>
    <source>
        <strain evidence="6">OHB3-1</strain>
    </source>
</reference>